<reference evidence="1" key="2">
    <citation type="submission" date="2015-06" db="UniProtKB">
        <authorList>
            <consortium name="EnsemblProtists"/>
        </authorList>
    </citation>
    <scope>IDENTIFICATION</scope>
    <source>
        <strain evidence="1">Emoy2</strain>
    </source>
</reference>
<dbReference type="HOGENOM" id="CLU_3091394_0_0_1"/>
<dbReference type="Proteomes" id="UP000011713">
    <property type="component" value="Unassembled WGS sequence"/>
</dbReference>
<dbReference type="EMBL" id="JH598067">
    <property type="status" value="NOT_ANNOTATED_CDS"/>
    <property type="molecule type" value="Genomic_DNA"/>
</dbReference>
<evidence type="ECO:0000313" key="2">
    <source>
        <dbReference type="Proteomes" id="UP000011713"/>
    </source>
</evidence>
<dbReference type="EnsemblProtists" id="HpaT812135">
    <property type="protein sequence ID" value="HpaP812135"/>
    <property type="gene ID" value="HpaG812135"/>
</dbReference>
<proteinExistence type="predicted"/>
<name>M4BZW1_HYAAE</name>
<dbReference type="VEuPathDB" id="FungiDB:HpaG812135"/>
<keyword evidence="2" id="KW-1185">Reference proteome</keyword>
<protein>
    <submittedName>
        <fullName evidence="1">Uncharacterized protein</fullName>
    </submittedName>
</protein>
<dbReference type="AlphaFoldDB" id="M4BZW1"/>
<accession>M4BZW1</accession>
<evidence type="ECO:0000313" key="1">
    <source>
        <dbReference type="EnsemblProtists" id="HpaP812135"/>
    </source>
</evidence>
<dbReference type="InParanoid" id="M4BZW1"/>
<sequence>MTGELLQNFGHAINRESELAVIRQHANHYDERLRELCTGWAATADDQKGEIR</sequence>
<organism evidence="1 2">
    <name type="scientific">Hyaloperonospora arabidopsidis (strain Emoy2)</name>
    <name type="common">Downy mildew agent</name>
    <name type="synonym">Peronospora arabidopsidis</name>
    <dbReference type="NCBI Taxonomy" id="559515"/>
    <lineage>
        <taxon>Eukaryota</taxon>
        <taxon>Sar</taxon>
        <taxon>Stramenopiles</taxon>
        <taxon>Oomycota</taxon>
        <taxon>Peronosporomycetes</taxon>
        <taxon>Peronosporales</taxon>
        <taxon>Peronosporaceae</taxon>
        <taxon>Hyaloperonospora</taxon>
    </lineage>
</organism>
<reference evidence="2" key="1">
    <citation type="journal article" date="2010" name="Science">
        <title>Signatures of adaptation to obligate biotrophy in the Hyaloperonospora arabidopsidis genome.</title>
        <authorList>
            <person name="Baxter L."/>
            <person name="Tripathy S."/>
            <person name="Ishaque N."/>
            <person name="Boot N."/>
            <person name="Cabral A."/>
            <person name="Kemen E."/>
            <person name="Thines M."/>
            <person name="Ah-Fong A."/>
            <person name="Anderson R."/>
            <person name="Badejoko W."/>
            <person name="Bittner-Eddy P."/>
            <person name="Boore J.L."/>
            <person name="Chibucos M.C."/>
            <person name="Coates M."/>
            <person name="Dehal P."/>
            <person name="Delehaunty K."/>
            <person name="Dong S."/>
            <person name="Downton P."/>
            <person name="Dumas B."/>
            <person name="Fabro G."/>
            <person name="Fronick C."/>
            <person name="Fuerstenberg S.I."/>
            <person name="Fulton L."/>
            <person name="Gaulin E."/>
            <person name="Govers F."/>
            <person name="Hughes L."/>
            <person name="Humphray S."/>
            <person name="Jiang R.H."/>
            <person name="Judelson H."/>
            <person name="Kamoun S."/>
            <person name="Kyung K."/>
            <person name="Meijer H."/>
            <person name="Minx P."/>
            <person name="Morris P."/>
            <person name="Nelson J."/>
            <person name="Phuntumart V."/>
            <person name="Qutob D."/>
            <person name="Rehmany A."/>
            <person name="Rougon-Cardoso A."/>
            <person name="Ryden P."/>
            <person name="Torto-Alalibo T."/>
            <person name="Studholme D."/>
            <person name="Wang Y."/>
            <person name="Win J."/>
            <person name="Wood J."/>
            <person name="Clifton S.W."/>
            <person name="Rogers J."/>
            <person name="Van den Ackerveken G."/>
            <person name="Jones J.D."/>
            <person name="McDowell J.M."/>
            <person name="Beynon J."/>
            <person name="Tyler B.M."/>
        </authorList>
    </citation>
    <scope>NUCLEOTIDE SEQUENCE [LARGE SCALE GENOMIC DNA]</scope>
    <source>
        <strain evidence="2">Emoy2</strain>
    </source>
</reference>